<keyword evidence="2" id="KW-1185">Reference proteome</keyword>
<organism evidence="1 2">
    <name type="scientific">Salinicola socius</name>
    <dbReference type="NCBI Taxonomy" id="404433"/>
    <lineage>
        <taxon>Bacteria</taxon>
        <taxon>Pseudomonadati</taxon>
        <taxon>Pseudomonadota</taxon>
        <taxon>Gammaproteobacteria</taxon>
        <taxon>Oceanospirillales</taxon>
        <taxon>Halomonadaceae</taxon>
        <taxon>Salinicola</taxon>
    </lineage>
</organism>
<dbReference type="Proteomes" id="UP000186878">
    <property type="component" value="Unassembled WGS sequence"/>
</dbReference>
<reference evidence="1 2" key="1">
    <citation type="submission" date="2016-12" db="EMBL/GenBank/DDBJ databases">
        <title>Draft genome sequences of strains Salinicola socius SMB35, Salinicola sp. MH3R3-1 and Chromohalobacter sp. SMB17 from the Verkhnekamsk potash mining region of Russia.</title>
        <authorList>
            <person name="Mavrodi D.V."/>
            <person name="Olsson B.E."/>
            <person name="Korsakova E.S."/>
            <person name="Pyankova A."/>
            <person name="Mavrodi O.V."/>
            <person name="Plotnikova E.G."/>
        </authorList>
    </citation>
    <scope>NUCLEOTIDE SEQUENCE [LARGE SCALE GENOMIC DNA]</scope>
    <source>
        <strain evidence="1 2">SMB35</strain>
    </source>
</reference>
<accession>A0A1Q8SV76</accession>
<protein>
    <submittedName>
        <fullName evidence="1">Uncharacterized protein</fullName>
    </submittedName>
</protein>
<evidence type="ECO:0000313" key="2">
    <source>
        <dbReference type="Proteomes" id="UP000186878"/>
    </source>
</evidence>
<dbReference type="EMBL" id="MSDO01000004">
    <property type="protein sequence ID" value="OLO05306.1"/>
    <property type="molecule type" value="Genomic_DNA"/>
</dbReference>
<proteinExistence type="predicted"/>
<comment type="caution">
    <text evidence="1">The sequence shown here is derived from an EMBL/GenBank/DDBJ whole genome shotgun (WGS) entry which is preliminary data.</text>
</comment>
<gene>
    <name evidence="1" type="ORF">BTW07_04560</name>
</gene>
<dbReference type="STRING" id="404433.BTW07_04560"/>
<evidence type="ECO:0000313" key="1">
    <source>
        <dbReference type="EMBL" id="OLO05306.1"/>
    </source>
</evidence>
<dbReference type="OrthoDB" id="6167711at2"/>
<dbReference type="RefSeq" id="WP_075568990.1">
    <property type="nucleotide sequence ID" value="NZ_MSDO01000004.1"/>
</dbReference>
<dbReference type="AlphaFoldDB" id="A0A1Q8SV76"/>
<name>A0A1Q8SV76_9GAMM</name>
<sequence length="116" mass="12959">MTENRKAKRPSIYLSPPLQQVADNLRNGQSLSQRLATVAERYRLVCSNVPTLTENERVIVGSTLSGSHVEPLLIKHLDDEIEDSDAGDLTERRDLAARVRDMTLAERVALIESLGY</sequence>